<evidence type="ECO:0000313" key="8">
    <source>
        <dbReference type="EMBL" id="KAG0320518.1"/>
    </source>
</evidence>
<evidence type="ECO:0000256" key="1">
    <source>
        <dbReference type="ARBA" id="ARBA00004370"/>
    </source>
</evidence>
<keyword evidence="9" id="KW-1185">Reference proteome</keyword>
<reference evidence="8" key="1">
    <citation type="journal article" date="2020" name="Fungal Divers.">
        <title>Resolving the Mortierellaceae phylogeny through synthesis of multi-gene phylogenetics and phylogenomics.</title>
        <authorList>
            <person name="Vandepol N."/>
            <person name="Liber J."/>
            <person name="Desiro A."/>
            <person name="Na H."/>
            <person name="Kennedy M."/>
            <person name="Barry K."/>
            <person name="Grigoriev I.V."/>
            <person name="Miller A.N."/>
            <person name="O'Donnell K."/>
            <person name="Stajich J.E."/>
            <person name="Bonito G."/>
        </authorList>
    </citation>
    <scope>NUCLEOTIDE SEQUENCE</scope>
    <source>
        <strain evidence="8">NVP60</strain>
    </source>
</reference>
<comment type="subcellular location">
    <subcellularLocation>
        <location evidence="1">Membrane</location>
    </subcellularLocation>
</comment>
<dbReference type="PANTHER" id="PTHR21659">
    <property type="entry name" value="HYDROPHOBIC PROTEIN RCI2 LOW TEMPERATURE AND SALT RESPONSIVE PROTEIN LTI6 -RELATED"/>
    <property type="match status" value="1"/>
</dbReference>
<accession>A0A9P6UV19</accession>
<dbReference type="GO" id="GO:0016020">
    <property type="term" value="C:membrane"/>
    <property type="evidence" value="ECO:0007669"/>
    <property type="project" value="UniProtKB-SubCell"/>
</dbReference>
<organism evidence="8 9">
    <name type="scientific">Linnemannia gamsii</name>
    <dbReference type="NCBI Taxonomy" id="64522"/>
    <lineage>
        <taxon>Eukaryota</taxon>
        <taxon>Fungi</taxon>
        <taxon>Fungi incertae sedis</taxon>
        <taxon>Mucoromycota</taxon>
        <taxon>Mortierellomycotina</taxon>
        <taxon>Mortierellomycetes</taxon>
        <taxon>Mortierellales</taxon>
        <taxon>Mortierellaceae</taxon>
        <taxon>Linnemannia</taxon>
    </lineage>
</organism>
<evidence type="ECO:0000313" key="9">
    <source>
        <dbReference type="Proteomes" id="UP000823405"/>
    </source>
</evidence>
<feature type="compositionally biased region" description="Low complexity" evidence="6">
    <location>
        <begin position="99"/>
        <end position="116"/>
    </location>
</feature>
<evidence type="ECO:0000256" key="5">
    <source>
        <dbReference type="ARBA" id="ARBA00023136"/>
    </source>
</evidence>
<evidence type="ECO:0000256" key="4">
    <source>
        <dbReference type="ARBA" id="ARBA00022989"/>
    </source>
</evidence>
<evidence type="ECO:0000256" key="7">
    <source>
        <dbReference type="SAM" id="Phobius"/>
    </source>
</evidence>
<gene>
    <name evidence="8" type="ORF">BGZ97_013342</name>
</gene>
<comment type="similarity">
    <text evidence="2">Belongs to the UPF0057 (PMP3) family.</text>
</comment>
<dbReference type="PANTHER" id="PTHR21659:SF42">
    <property type="entry name" value="UPF0057 MEMBRANE PROTEIN ZK632.10-RELATED"/>
    <property type="match status" value="1"/>
</dbReference>
<name>A0A9P6UV19_9FUNG</name>
<evidence type="ECO:0000256" key="3">
    <source>
        <dbReference type="ARBA" id="ARBA00022692"/>
    </source>
</evidence>
<dbReference type="OrthoDB" id="2802411at2759"/>
<keyword evidence="5 7" id="KW-0472">Membrane</keyword>
<keyword evidence="4 7" id="KW-1133">Transmembrane helix</keyword>
<dbReference type="EMBL" id="JAAAIN010000099">
    <property type="protein sequence ID" value="KAG0320518.1"/>
    <property type="molecule type" value="Genomic_DNA"/>
</dbReference>
<comment type="caution">
    <text evidence="8">The sequence shown here is derived from an EMBL/GenBank/DDBJ whole genome shotgun (WGS) entry which is preliminary data.</text>
</comment>
<evidence type="ECO:0000256" key="6">
    <source>
        <dbReference type="SAM" id="MobiDB-lite"/>
    </source>
</evidence>
<proteinExistence type="inferred from homology"/>
<dbReference type="Proteomes" id="UP000823405">
    <property type="component" value="Unassembled WGS sequence"/>
</dbReference>
<feature type="compositionally biased region" description="Low complexity" evidence="6">
    <location>
        <begin position="136"/>
        <end position="151"/>
    </location>
</feature>
<feature type="compositionally biased region" description="Basic and acidic residues" evidence="6">
    <location>
        <begin position="117"/>
        <end position="129"/>
    </location>
</feature>
<sequence>MVGMTRFFLQAVLFKQGCGCEFLISLGLTLLGHVPGIVYAWWIIYTNREDPRTRRRINHGGQNNVDRRSYLAVAQQGHATSPPPPGSSVVHAPHSHDPQVQVHSGGQSQTQTTVTKSQEEHPEQLDSHYYHHHNHPSSNGGPPQTTQTIITSQNGEVIDKKVVVVDKKDTPPAY</sequence>
<feature type="region of interest" description="Disordered" evidence="6">
    <location>
        <begin position="74"/>
        <end position="156"/>
    </location>
</feature>
<keyword evidence="3 7" id="KW-0812">Transmembrane</keyword>
<dbReference type="Pfam" id="PF01679">
    <property type="entry name" value="Pmp3"/>
    <property type="match status" value="1"/>
</dbReference>
<evidence type="ECO:0008006" key="10">
    <source>
        <dbReference type="Google" id="ProtNLM"/>
    </source>
</evidence>
<feature type="transmembrane region" description="Helical" evidence="7">
    <location>
        <begin position="22"/>
        <end position="45"/>
    </location>
</feature>
<protein>
    <recommendedName>
        <fullName evidence="10">Stress response RCI peptide</fullName>
    </recommendedName>
</protein>
<dbReference type="InterPro" id="IPR000612">
    <property type="entry name" value="PMP3"/>
</dbReference>
<evidence type="ECO:0000256" key="2">
    <source>
        <dbReference type="ARBA" id="ARBA00009530"/>
    </source>
</evidence>
<dbReference type="AlphaFoldDB" id="A0A9P6UV19"/>